<keyword evidence="1" id="KW-0812">Transmembrane</keyword>
<feature type="transmembrane region" description="Helical" evidence="1">
    <location>
        <begin position="12"/>
        <end position="31"/>
    </location>
</feature>
<evidence type="ECO:0000313" key="3">
    <source>
        <dbReference type="Proteomes" id="UP000824072"/>
    </source>
</evidence>
<dbReference type="AlphaFoldDB" id="A0A9D1ID94"/>
<reference evidence="2" key="2">
    <citation type="journal article" date="2021" name="PeerJ">
        <title>Extensive microbial diversity within the chicken gut microbiome revealed by metagenomics and culture.</title>
        <authorList>
            <person name="Gilroy R."/>
            <person name="Ravi A."/>
            <person name="Getino M."/>
            <person name="Pursley I."/>
            <person name="Horton D.L."/>
            <person name="Alikhan N.F."/>
            <person name="Baker D."/>
            <person name="Gharbi K."/>
            <person name="Hall N."/>
            <person name="Watson M."/>
            <person name="Adriaenssens E.M."/>
            <person name="Foster-Nyarko E."/>
            <person name="Jarju S."/>
            <person name="Secka A."/>
            <person name="Antonio M."/>
            <person name="Oren A."/>
            <person name="Chaudhuri R.R."/>
            <person name="La Ragione R."/>
            <person name="Hildebrand F."/>
            <person name="Pallen M.J."/>
        </authorList>
    </citation>
    <scope>NUCLEOTIDE SEQUENCE</scope>
    <source>
        <strain evidence="2">ChiHcec3-11533</strain>
    </source>
</reference>
<keyword evidence="1" id="KW-0472">Membrane</keyword>
<comment type="caution">
    <text evidence="2">The sequence shown here is derived from an EMBL/GenBank/DDBJ whole genome shotgun (WGS) entry which is preliminary data.</text>
</comment>
<proteinExistence type="predicted"/>
<feature type="transmembrane region" description="Helical" evidence="1">
    <location>
        <begin position="51"/>
        <end position="68"/>
    </location>
</feature>
<gene>
    <name evidence="2" type="ORF">IAB02_08060</name>
</gene>
<accession>A0A9D1ID94</accession>
<evidence type="ECO:0000256" key="1">
    <source>
        <dbReference type="SAM" id="Phobius"/>
    </source>
</evidence>
<dbReference type="Proteomes" id="UP000824072">
    <property type="component" value="Unassembled WGS sequence"/>
</dbReference>
<name>A0A9D1ID94_9FIRM</name>
<keyword evidence="1" id="KW-1133">Transmembrane helix</keyword>
<evidence type="ECO:0000313" key="2">
    <source>
        <dbReference type="EMBL" id="HIU34501.1"/>
    </source>
</evidence>
<organism evidence="2 3">
    <name type="scientific">Candidatus Pullichristensenella excrementigallinarum</name>
    <dbReference type="NCBI Taxonomy" id="2840907"/>
    <lineage>
        <taxon>Bacteria</taxon>
        <taxon>Bacillati</taxon>
        <taxon>Bacillota</taxon>
        <taxon>Clostridia</taxon>
        <taxon>Candidatus Pullichristensenella</taxon>
    </lineage>
</organism>
<protein>
    <submittedName>
        <fullName evidence="2">Uncharacterized protein</fullName>
    </submittedName>
</protein>
<sequence length="100" mass="11378">MRRKVLRRHALWIAALILVVLISSATLVLLGTRHHHCPGQGCRLCEAVEQGARQLGIFSLVLLAAFFARLNFFRGRRMPACDKRADKVLSPVRMRVRMND</sequence>
<dbReference type="EMBL" id="DVMU01000182">
    <property type="protein sequence ID" value="HIU34501.1"/>
    <property type="molecule type" value="Genomic_DNA"/>
</dbReference>
<reference evidence="2" key="1">
    <citation type="submission" date="2020-10" db="EMBL/GenBank/DDBJ databases">
        <authorList>
            <person name="Gilroy R."/>
        </authorList>
    </citation>
    <scope>NUCLEOTIDE SEQUENCE</scope>
    <source>
        <strain evidence="2">ChiHcec3-11533</strain>
    </source>
</reference>